<sequence>MKNRDLTVGSITGGLWVFAVPLMLGNIMQQLYILADTWIVGKYIGDNAYYYRRFLHFP</sequence>
<dbReference type="AlphaFoldDB" id="A0AAW6CYJ5"/>
<accession>A0AAW6CYJ5</accession>
<name>A0AAW6CYJ5_9FIRM</name>
<feature type="transmembrane region" description="Helical" evidence="1">
    <location>
        <begin position="6"/>
        <end position="24"/>
    </location>
</feature>
<dbReference type="Proteomes" id="UP001210809">
    <property type="component" value="Unassembled WGS sequence"/>
</dbReference>
<keyword evidence="1" id="KW-1133">Transmembrane helix</keyword>
<dbReference type="EMBL" id="JAQLXW010000017">
    <property type="protein sequence ID" value="MDB8004587.1"/>
    <property type="molecule type" value="Genomic_DNA"/>
</dbReference>
<keyword evidence="1" id="KW-0472">Membrane</keyword>
<proteinExistence type="predicted"/>
<organism evidence="2 3">
    <name type="scientific">[Eubacterium] siraeum</name>
    <dbReference type="NCBI Taxonomy" id="39492"/>
    <lineage>
        <taxon>Bacteria</taxon>
        <taxon>Bacillati</taxon>
        <taxon>Bacillota</taxon>
        <taxon>Clostridia</taxon>
        <taxon>Eubacteriales</taxon>
        <taxon>Oscillospiraceae</taxon>
        <taxon>Oscillospiraceae incertae sedis</taxon>
    </lineage>
</organism>
<gene>
    <name evidence="2" type="ORF">PNE09_11000</name>
</gene>
<comment type="caution">
    <text evidence="2">The sequence shown here is derived from an EMBL/GenBank/DDBJ whole genome shotgun (WGS) entry which is preliminary data.</text>
</comment>
<evidence type="ECO:0000313" key="2">
    <source>
        <dbReference type="EMBL" id="MDB8004587.1"/>
    </source>
</evidence>
<protein>
    <submittedName>
        <fullName evidence="2">Uncharacterized protein</fullName>
    </submittedName>
</protein>
<keyword evidence="1" id="KW-0812">Transmembrane</keyword>
<evidence type="ECO:0000256" key="1">
    <source>
        <dbReference type="SAM" id="Phobius"/>
    </source>
</evidence>
<evidence type="ECO:0000313" key="3">
    <source>
        <dbReference type="Proteomes" id="UP001210809"/>
    </source>
</evidence>
<reference evidence="2" key="1">
    <citation type="submission" date="2023-01" db="EMBL/GenBank/DDBJ databases">
        <title>Human gut microbiome strain richness.</title>
        <authorList>
            <person name="Chen-Liaw A."/>
        </authorList>
    </citation>
    <scope>NUCLEOTIDE SEQUENCE</scope>
    <source>
        <strain evidence="2">1001283st1_G1_1001283B150217_161031</strain>
    </source>
</reference>